<dbReference type="SUPFAM" id="SSF50156">
    <property type="entry name" value="PDZ domain-like"/>
    <property type="match status" value="1"/>
</dbReference>
<dbReference type="AlphaFoldDB" id="A0A0E2Z3F9"/>
<dbReference type="InterPro" id="IPR007314">
    <property type="entry name" value="Cofac_haem-bd_dom"/>
</dbReference>
<name>A0A0E2Z3F9_9GAMM</name>
<evidence type="ECO:0000259" key="1">
    <source>
        <dbReference type="SMART" id="SM00228"/>
    </source>
</evidence>
<reference evidence="2 3" key="1">
    <citation type="submission" date="2014-07" db="EMBL/GenBank/DDBJ databases">
        <title>Comparative analysis of Nitrosococcus oceani genome inventories of strains from Pacific and Atlantic gyres.</title>
        <authorList>
            <person name="Lim C.K."/>
            <person name="Wang L."/>
            <person name="Sayavedra-Soto L.A."/>
            <person name="Klotz M.G."/>
        </authorList>
    </citation>
    <scope>NUCLEOTIDE SEQUENCE [LARGE SCALE GENOMIC DNA]</scope>
    <source>
        <strain evidence="2 3">C-27</strain>
    </source>
</reference>
<sequence length="400" mass="45658">MQNRVITPFFLLLLFIVFFSVWVRPLTAATVVSGQAHGKANELEAQQALEMDASTKAVNLRQLLDLEAIIPKLARHQVIFVGEQHPRFDHHLNQLAIIRGLHGIHPKLVIGVEFFQQPFQQYLEQFVADQLTVEEFLKKTEYYDRWRYDFRLYAPILEFARKNSIPILALNVPTELIQKVGREGLEGLSEKERAQLPSEIDRSSVAYRERLQEVFENHPQHFGKFETFYEAQLVWDEAMAESASRYLKDHSDSHMIVLAGNGHLAYGVGIPERLNRRLDTTASVAIVLNDWEGLVEPDIADYLLLSEKKELPKAGFLGVMLKQSSGKLEVNAFSEISAAKTAGIEEKDELLSLNGRLVSDMSDVKEVMWDKKPGEEVLVKVRRGAFMGKDEELEFEIKLK</sequence>
<dbReference type="HOGENOM" id="CLU_035488_1_0_6"/>
<gene>
    <name evidence="2" type="ORF">IB75_07080</name>
</gene>
<organism evidence="2 3">
    <name type="scientific">Nitrosococcus oceani C-27</name>
    <dbReference type="NCBI Taxonomy" id="314279"/>
    <lineage>
        <taxon>Bacteria</taxon>
        <taxon>Pseudomonadati</taxon>
        <taxon>Pseudomonadota</taxon>
        <taxon>Gammaproteobacteria</taxon>
        <taxon>Chromatiales</taxon>
        <taxon>Chromatiaceae</taxon>
        <taxon>Nitrosococcus</taxon>
    </lineage>
</organism>
<dbReference type="OrthoDB" id="9795827at2"/>
<dbReference type="Proteomes" id="UP000028839">
    <property type="component" value="Unassembled WGS sequence"/>
</dbReference>
<dbReference type="Pfam" id="PF13180">
    <property type="entry name" value="PDZ_2"/>
    <property type="match status" value="1"/>
</dbReference>
<proteinExistence type="predicted"/>
<feature type="domain" description="PDZ" evidence="1">
    <location>
        <begin position="315"/>
        <end position="385"/>
    </location>
</feature>
<comment type="caution">
    <text evidence="2">The sequence shown here is derived from an EMBL/GenBank/DDBJ whole genome shotgun (WGS) entry which is preliminary data.</text>
</comment>
<protein>
    <recommendedName>
        <fullName evidence="1">PDZ domain-containing protein</fullName>
    </recommendedName>
</protein>
<dbReference type="EMBL" id="JPGN01000042">
    <property type="protein sequence ID" value="KFI19731.1"/>
    <property type="molecule type" value="Genomic_DNA"/>
</dbReference>
<dbReference type="Gene3D" id="3.40.50.11550">
    <property type="match status" value="1"/>
</dbReference>
<accession>A0A0E2Z3F9</accession>
<dbReference type="InterPro" id="IPR036034">
    <property type="entry name" value="PDZ_sf"/>
</dbReference>
<dbReference type="SMART" id="SM00228">
    <property type="entry name" value="PDZ"/>
    <property type="match status" value="1"/>
</dbReference>
<dbReference type="Pfam" id="PF04187">
    <property type="entry name" value="Cofac_haem_bdg"/>
    <property type="match status" value="1"/>
</dbReference>
<dbReference type="Gene3D" id="2.30.42.10">
    <property type="match status" value="1"/>
</dbReference>
<dbReference type="SUPFAM" id="SSF159501">
    <property type="entry name" value="EreA/ChaN-like"/>
    <property type="match status" value="1"/>
</dbReference>
<evidence type="ECO:0000313" key="2">
    <source>
        <dbReference type="EMBL" id="KFI19731.1"/>
    </source>
</evidence>
<evidence type="ECO:0000313" key="3">
    <source>
        <dbReference type="Proteomes" id="UP000028839"/>
    </source>
</evidence>
<dbReference type="InterPro" id="IPR001478">
    <property type="entry name" value="PDZ"/>
</dbReference>
<dbReference type="CDD" id="cd14727">
    <property type="entry name" value="ChanN-like"/>
    <property type="match status" value="1"/>
</dbReference>